<keyword evidence="4" id="KW-1185">Reference proteome</keyword>
<evidence type="ECO:0000259" key="2">
    <source>
        <dbReference type="Pfam" id="PF00296"/>
    </source>
</evidence>
<dbReference type="Proteomes" id="UP000527616">
    <property type="component" value="Unassembled WGS sequence"/>
</dbReference>
<dbReference type="InterPro" id="IPR036661">
    <property type="entry name" value="Luciferase-like_sf"/>
</dbReference>
<evidence type="ECO:0000256" key="1">
    <source>
        <dbReference type="SAM" id="MobiDB-lite"/>
    </source>
</evidence>
<feature type="domain" description="Luciferase-like" evidence="2">
    <location>
        <begin position="27"/>
        <end position="136"/>
    </location>
</feature>
<feature type="compositionally biased region" description="Basic and acidic residues" evidence="1">
    <location>
        <begin position="128"/>
        <end position="148"/>
    </location>
</feature>
<accession>A0A7Z0DAR8</accession>
<dbReference type="GO" id="GO:0016705">
    <property type="term" value="F:oxidoreductase activity, acting on paired donors, with incorporation or reduction of molecular oxygen"/>
    <property type="evidence" value="ECO:0007669"/>
    <property type="project" value="InterPro"/>
</dbReference>
<comment type="caution">
    <text evidence="3">The sequence shown here is derived from an EMBL/GenBank/DDBJ whole genome shotgun (WGS) entry which is preliminary data.</text>
</comment>
<sequence length="414" mass="42856">MSNNEPVAASPGAPVVPLSVLDLVPITEGGDARRAVAETIDLARRTEQAGYARYWVAEHHLNPGVAGSSPAVVLALLAAHTSRIRLGSGAVLAGNQSALALVEQFGLLDAAAPGRIDLGLGRSASRGPAEKNGADKNGADKGGLDKGGADQPAAPKRPDRAPNGLPLPPGPPGLFALLGSRPRVAAQGDLLRGGREAQPYGEQLEDLLALLEDRYADREGGLLAATPHAGPDQEIWVMGSSGGESAQLAGALGLAFGANYHVTPGNVLEAVEAYRAAFRPSPRNAAPRVAVSADVVVAETPERAAELARGFGHWVRSIRCGDGAIAYPSPERAAELPWTAEDDALVADRIASRFVGTPEQVTAGLRLLAEATGADDLVITTITHDHEARVRSYELLAEHWARHGTPVLAAAGQP</sequence>
<dbReference type="InterPro" id="IPR011251">
    <property type="entry name" value="Luciferase-like_dom"/>
</dbReference>
<name>A0A7Z0DAR8_9ACTN</name>
<dbReference type="InterPro" id="IPR050766">
    <property type="entry name" value="Bact_Lucif_Oxidored"/>
</dbReference>
<dbReference type="Gene3D" id="3.20.20.30">
    <property type="entry name" value="Luciferase-like domain"/>
    <property type="match status" value="1"/>
</dbReference>
<evidence type="ECO:0000313" key="3">
    <source>
        <dbReference type="EMBL" id="NYI72145.1"/>
    </source>
</evidence>
<keyword evidence="3" id="KW-0503">Monooxygenase</keyword>
<dbReference type="PANTHER" id="PTHR30137">
    <property type="entry name" value="LUCIFERASE-LIKE MONOOXYGENASE"/>
    <property type="match status" value="1"/>
</dbReference>
<proteinExistence type="predicted"/>
<dbReference type="SUPFAM" id="SSF51679">
    <property type="entry name" value="Bacterial luciferase-like"/>
    <property type="match status" value="1"/>
</dbReference>
<evidence type="ECO:0000313" key="4">
    <source>
        <dbReference type="Proteomes" id="UP000527616"/>
    </source>
</evidence>
<dbReference type="AlphaFoldDB" id="A0A7Z0DAR8"/>
<gene>
    <name evidence="3" type="ORF">GGQ54_002705</name>
</gene>
<dbReference type="GO" id="GO:0005829">
    <property type="term" value="C:cytosol"/>
    <property type="evidence" value="ECO:0007669"/>
    <property type="project" value="TreeGrafter"/>
</dbReference>
<dbReference type="GO" id="GO:0004497">
    <property type="term" value="F:monooxygenase activity"/>
    <property type="evidence" value="ECO:0007669"/>
    <property type="project" value="UniProtKB-KW"/>
</dbReference>
<dbReference type="EMBL" id="JACBZS010000001">
    <property type="protein sequence ID" value="NYI72145.1"/>
    <property type="molecule type" value="Genomic_DNA"/>
</dbReference>
<feature type="domain" description="Luciferase-like" evidence="2">
    <location>
        <begin position="224"/>
        <end position="374"/>
    </location>
</feature>
<dbReference type="Pfam" id="PF00296">
    <property type="entry name" value="Bac_luciferase"/>
    <property type="match status" value="2"/>
</dbReference>
<organism evidence="3 4">
    <name type="scientific">Naumannella cuiyingiana</name>
    <dbReference type="NCBI Taxonomy" id="1347891"/>
    <lineage>
        <taxon>Bacteria</taxon>
        <taxon>Bacillati</taxon>
        <taxon>Actinomycetota</taxon>
        <taxon>Actinomycetes</taxon>
        <taxon>Propionibacteriales</taxon>
        <taxon>Propionibacteriaceae</taxon>
        <taxon>Naumannella</taxon>
    </lineage>
</organism>
<keyword evidence="3" id="KW-0560">Oxidoreductase</keyword>
<protein>
    <submittedName>
        <fullName evidence="3">Alkanesulfonate monooxygenase SsuD/methylene tetrahydromethanopterin reductase-like flavin-dependent oxidoreductase (Luciferase family)</fullName>
    </submittedName>
</protein>
<feature type="region of interest" description="Disordered" evidence="1">
    <location>
        <begin position="121"/>
        <end position="173"/>
    </location>
</feature>
<dbReference type="RefSeq" id="WP_179445879.1">
    <property type="nucleotide sequence ID" value="NZ_JACBZS010000001.1"/>
</dbReference>
<reference evidence="3 4" key="1">
    <citation type="submission" date="2020-07" db="EMBL/GenBank/DDBJ databases">
        <title>Sequencing the genomes of 1000 actinobacteria strains.</title>
        <authorList>
            <person name="Klenk H.-P."/>
        </authorList>
    </citation>
    <scope>NUCLEOTIDE SEQUENCE [LARGE SCALE GENOMIC DNA]</scope>
    <source>
        <strain evidence="3 4">DSM 103164</strain>
    </source>
</reference>
<dbReference type="PANTHER" id="PTHR30137:SF6">
    <property type="entry name" value="LUCIFERASE-LIKE MONOOXYGENASE"/>
    <property type="match status" value="1"/>
</dbReference>